<accession>A0AAW5TX56</accession>
<gene>
    <name evidence="2" type="ORF">M2256_002734</name>
</gene>
<evidence type="ECO:0000313" key="2">
    <source>
        <dbReference type="EMBL" id="MCW2282189.1"/>
    </source>
</evidence>
<dbReference type="GO" id="GO:0003684">
    <property type="term" value="F:damaged DNA binding"/>
    <property type="evidence" value="ECO:0007669"/>
    <property type="project" value="InterPro"/>
</dbReference>
<dbReference type="EMBL" id="JAOQNN010000003">
    <property type="protein sequence ID" value="MCW2282189.1"/>
    <property type="molecule type" value="Genomic_DNA"/>
</dbReference>
<comment type="caution">
    <text evidence="2">The sequence shown here is derived from an EMBL/GenBank/DDBJ whole genome shotgun (WGS) entry which is preliminary data.</text>
</comment>
<dbReference type="Pfam" id="PF11799">
    <property type="entry name" value="IMS_C"/>
    <property type="match status" value="1"/>
</dbReference>
<dbReference type="AlphaFoldDB" id="A0AAW5TX56"/>
<proteinExistence type="predicted"/>
<evidence type="ECO:0000313" key="3">
    <source>
        <dbReference type="Proteomes" id="UP001207687"/>
    </source>
</evidence>
<evidence type="ECO:0000259" key="1">
    <source>
        <dbReference type="Pfam" id="PF11799"/>
    </source>
</evidence>
<name>A0AAW5TX56_9LACT</name>
<dbReference type="GO" id="GO:0006281">
    <property type="term" value="P:DNA repair"/>
    <property type="evidence" value="ECO:0007669"/>
    <property type="project" value="InterPro"/>
</dbReference>
<feature type="domain" description="DNA polymerase Y-family little finger" evidence="1">
    <location>
        <begin position="1"/>
        <end position="60"/>
    </location>
</feature>
<protein>
    <recommendedName>
        <fullName evidence="1">DNA polymerase Y-family little finger domain-containing protein</fullName>
    </recommendedName>
</protein>
<sequence>MAENLAIRLRKDRKQASNLSLYAGAASTSEYSSIKISRNIEATQNTKELQDLAISLFHEKY</sequence>
<dbReference type="Proteomes" id="UP001207687">
    <property type="component" value="Unassembled WGS sequence"/>
</dbReference>
<organism evidence="2 3">
    <name type="scientific">Lactococcus lactis</name>
    <dbReference type="NCBI Taxonomy" id="1358"/>
    <lineage>
        <taxon>Bacteria</taxon>
        <taxon>Bacillati</taxon>
        <taxon>Bacillota</taxon>
        <taxon>Bacilli</taxon>
        <taxon>Lactobacillales</taxon>
        <taxon>Streptococcaceae</taxon>
        <taxon>Lactococcus</taxon>
    </lineage>
</organism>
<dbReference type="RefSeq" id="WP_264654096.1">
    <property type="nucleotide sequence ID" value="NZ_JAOQNN010000003.1"/>
</dbReference>
<reference evidence="2" key="1">
    <citation type="submission" date="2023-08" db="EMBL/GenBank/DDBJ databases">
        <title>Genomic analyses of the natural microbiome of Caenorhabditis elegans.</title>
        <authorList>
            <person name="Samuel B."/>
        </authorList>
    </citation>
    <scope>NUCLEOTIDE SEQUENCE</scope>
    <source>
        <strain evidence="2">BIGb0220</strain>
    </source>
</reference>
<dbReference type="InterPro" id="IPR017961">
    <property type="entry name" value="DNA_pol_Y-fam_little_finger"/>
</dbReference>